<reference evidence="1" key="1">
    <citation type="journal article" date="2019" name="bioRxiv">
        <title>The Genome of the Zebra Mussel, Dreissena polymorpha: A Resource for Invasive Species Research.</title>
        <authorList>
            <person name="McCartney M.A."/>
            <person name="Auch B."/>
            <person name="Kono T."/>
            <person name="Mallez S."/>
            <person name="Zhang Y."/>
            <person name="Obille A."/>
            <person name="Becker A."/>
            <person name="Abrahante J.E."/>
            <person name="Garbe J."/>
            <person name="Badalamenti J.P."/>
            <person name="Herman A."/>
            <person name="Mangelson H."/>
            <person name="Liachko I."/>
            <person name="Sullivan S."/>
            <person name="Sone E.D."/>
            <person name="Koren S."/>
            <person name="Silverstein K.A.T."/>
            <person name="Beckman K.B."/>
            <person name="Gohl D.M."/>
        </authorList>
    </citation>
    <scope>NUCLEOTIDE SEQUENCE</scope>
    <source>
        <strain evidence="1">Duluth1</strain>
        <tissue evidence="1">Whole animal</tissue>
    </source>
</reference>
<proteinExistence type="predicted"/>
<dbReference type="AlphaFoldDB" id="A0A9D4JYE3"/>
<accession>A0A9D4JYE3</accession>
<name>A0A9D4JYE3_DREPO</name>
<dbReference type="EMBL" id="JAIWYP010000005">
    <property type="protein sequence ID" value="KAH3828471.1"/>
    <property type="molecule type" value="Genomic_DNA"/>
</dbReference>
<evidence type="ECO:0000313" key="1">
    <source>
        <dbReference type="EMBL" id="KAH3828471.1"/>
    </source>
</evidence>
<keyword evidence="2" id="KW-1185">Reference proteome</keyword>
<evidence type="ECO:0000313" key="2">
    <source>
        <dbReference type="Proteomes" id="UP000828390"/>
    </source>
</evidence>
<protein>
    <submittedName>
        <fullName evidence="1">Uncharacterized protein</fullName>
    </submittedName>
</protein>
<gene>
    <name evidence="1" type="ORF">DPMN_130444</name>
</gene>
<reference evidence="1" key="2">
    <citation type="submission" date="2020-11" db="EMBL/GenBank/DDBJ databases">
        <authorList>
            <person name="McCartney M.A."/>
            <person name="Auch B."/>
            <person name="Kono T."/>
            <person name="Mallez S."/>
            <person name="Becker A."/>
            <person name="Gohl D.M."/>
            <person name="Silverstein K.A.T."/>
            <person name="Koren S."/>
            <person name="Bechman K.B."/>
            <person name="Herman A."/>
            <person name="Abrahante J.E."/>
            <person name="Garbe J."/>
        </authorList>
    </citation>
    <scope>NUCLEOTIDE SEQUENCE</scope>
    <source>
        <strain evidence="1">Duluth1</strain>
        <tissue evidence="1">Whole animal</tissue>
    </source>
</reference>
<dbReference type="Proteomes" id="UP000828390">
    <property type="component" value="Unassembled WGS sequence"/>
</dbReference>
<comment type="caution">
    <text evidence="1">The sequence shown here is derived from an EMBL/GenBank/DDBJ whole genome shotgun (WGS) entry which is preliminary data.</text>
</comment>
<organism evidence="1 2">
    <name type="scientific">Dreissena polymorpha</name>
    <name type="common">Zebra mussel</name>
    <name type="synonym">Mytilus polymorpha</name>
    <dbReference type="NCBI Taxonomy" id="45954"/>
    <lineage>
        <taxon>Eukaryota</taxon>
        <taxon>Metazoa</taxon>
        <taxon>Spiralia</taxon>
        <taxon>Lophotrochozoa</taxon>
        <taxon>Mollusca</taxon>
        <taxon>Bivalvia</taxon>
        <taxon>Autobranchia</taxon>
        <taxon>Heteroconchia</taxon>
        <taxon>Euheterodonta</taxon>
        <taxon>Imparidentia</taxon>
        <taxon>Neoheterodontei</taxon>
        <taxon>Myida</taxon>
        <taxon>Dreissenoidea</taxon>
        <taxon>Dreissenidae</taxon>
        <taxon>Dreissena</taxon>
    </lineage>
</organism>
<sequence length="102" mass="11745">MFMLSECTIQARNSSKSVHCIIVVMNLVTERNRNSIAVYGDSHLHQRRCYFRREDALNLKPCFAKGPCYLRAKMSPEKFSKLRGPMQNCSIDFVAAKQMQTP</sequence>